<evidence type="ECO:0000259" key="12">
    <source>
        <dbReference type="Pfam" id="PF06750"/>
    </source>
</evidence>
<keyword evidence="9" id="KW-0511">Multifunctional enzyme</keyword>
<dbReference type="KEGG" id="pabo:BCY86_00510"/>
<dbReference type="Pfam" id="PF06750">
    <property type="entry name" value="A24_N_bact"/>
    <property type="match status" value="1"/>
</dbReference>
<sequence>MTWIVRITAILFGFVWGSFIHLVIYRLPRGLSIVRPGSSCLACRRLLAPYEYIPVLSYIGLRGRASCCGVQIGLRSFLVEWIGGGLSLALVETLFLPSFEERGVVLALALFLIHFFMALFLIGAALIDAEWMILPDSITWVTGGLALLTYPWRGFTFVQSWGGALFGFMMIYIPFVALYQRLRGRPGMGMGDAKISAVLGAWLGWQGALFALLTGSLQGVLAAGLLYLIAGRVDEPVAVQEERRKWLEAAAAGDSEAQEILATDPLAREPLQGFRHVRIPFGPFLILGGLEYLFFVLFPDRL</sequence>
<dbReference type="STRING" id="1882918.BCY86_00510"/>
<evidence type="ECO:0000313" key="13">
    <source>
        <dbReference type="EMBL" id="APR99324.1"/>
    </source>
</evidence>
<evidence type="ECO:0000256" key="7">
    <source>
        <dbReference type="ARBA" id="ARBA00023136"/>
    </source>
</evidence>
<dbReference type="InterPro" id="IPR050882">
    <property type="entry name" value="Prepilin_peptidase/N-MTase"/>
</dbReference>
<dbReference type="GO" id="GO:0032259">
    <property type="term" value="P:methylation"/>
    <property type="evidence" value="ECO:0007669"/>
    <property type="project" value="UniProtKB-KW"/>
</dbReference>
<gene>
    <name evidence="13" type="ORF">BCY86_00510</name>
</gene>
<dbReference type="PANTHER" id="PTHR30487:SF0">
    <property type="entry name" value="PREPILIN LEADER PEPTIDASE_N-METHYLTRANSFERASE-RELATED"/>
    <property type="match status" value="1"/>
</dbReference>
<dbReference type="GO" id="GO:0008168">
    <property type="term" value="F:methyltransferase activity"/>
    <property type="evidence" value="ECO:0007669"/>
    <property type="project" value="UniProtKB-KW"/>
</dbReference>
<keyword evidence="9" id="KW-0645">Protease</keyword>
<dbReference type="PRINTS" id="PR00864">
    <property type="entry name" value="PREPILNPTASE"/>
</dbReference>
<evidence type="ECO:0000256" key="9">
    <source>
        <dbReference type="RuleBase" id="RU003794"/>
    </source>
</evidence>
<feature type="transmembrane region" description="Helical" evidence="10">
    <location>
        <begin position="199"/>
        <end position="229"/>
    </location>
</feature>
<dbReference type="InterPro" id="IPR014032">
    <property type="entry name" value="Peptidase_A24A_bac"/>
</dbReference>
<evidence type="ECO:0000256" key="3">
    <source>
        <dbReference type="ARBA" id="ARBA00022475"/>
    </source>
</evidence>
<dbReference type="EC" id="2.1.1.-" evidence="9"/>
<evidence type="ECO:0000313" key="14">
    <source>
        <dbReference type="Proteomes" id="UP000185544"/>
    </source>
</evidence>
<feature type="transmembrane region" description="Helical" evidence="10">
    <location>
        <begin position="6"/>
        <end position="25"/>
    </location>
</feature>
<keyword evidence="9" id="KW-0808">Transferase</keyword>
<dbReference type="Proteomes" id="UP000185544">
    <property type="component" value="Chromosome"/>
</dbReference>
<dbReference type="AlphaFoldDB" id="A0A1L6MUX9"/>
<keyword evidence="5 9" id="KW-0812">Transmembrane</keyword>
<keyword evidence="4" id="KW-0997">Cell inner membrane</keyword>
<comment type="similarity">
    <text evidence="2 8">Belongs to the peptidase A24 family.</text>
</comment>
<comment type="function">
    <text evidence="9">Plays an essential role in type IV pili and type II pseudopili formation by proteolytically removing the leader sequence from substrate proteins and subsequently monomethylating the alpha-amino group of the newly exposed N-terminal phenylalanine.</text>
</comment>
<keyword evidence="9" id="KW-0378">Hydrolase</keyword>
<accession>A0A1L6MUX9</accession>
<dbReference type="OrthoDB" id="9789291at2"/>
<dbReference type="GO" id="GO:0004190">
    <property type="term" value="F:aspartic-type endopeptidase activity"/>
    <property type="evidence" value="ECO:0007669"/>
    <property type="project" value="UniProtKB-EC"/>
</dbReference>
<feature type="transmembrane region" description="Helical" evidence="10">
    <location>
        <begin position="158"/>
        <end position="179"/>
    </location>
</feature>
<feature type="transmembrane region" description="Helical" evidence="10">
    <location>
        <begin position="279"/>
        <end position="298"/>
    </location>
</feature>
<dbReference type="InterPro" id="IPR010627">
    <property type="entry name" value="Prepilin_pept_A24_N"/>
</dbReference>
<dbReference type="Pfam" id="PF01478">
    <property type="entry name" value="Peptidase_A24"/>
    <property type="match status" value="1"/>
</dbReference>
<dbReference type="PANTHER" id="PTHR30487">
    <property type="entry name" value="TYPE 4 PREPILIN-LIKE PROTEINS LEADER PEPTIDE-PROCESSING ENZYME"/>
    <property type="match status" value="1"/>
</dbReference>
<evidence type="ECO:0000256" key="6">
    <source>
        <dbReference type="ARBA" id="ARBA00022989"/>
    </source>
</evidence>
<feature type="transmembrane region" description="Helical" evidence="10">
    <location>
        <begin position="72"/>
        <end position="91"/>
    </location>
</feature>
<dbReference type="GO" id="GO:0005886">
    <property type="term" value="C:plasma membrane"/>
    <property type="evidence" value="ECO:0007669"/>
    <property type="project" value="UniProtKB-SubCell"/>
</dbReference>
<evidence type="ECO:0000259" key="11">
    <source>
        <dbReference type="Pfam" id="PF01478"/>
    </source>
</evidence>
<evidence type="ECO:0000256" key="5">
    <source>
        <dbReference type="ARBA" id="ARBA00022692"/>
    </source>
</evidence>
<comment type="catalytic activity">
    <reaction evidence="9">
        <text>Typically cleaves a -Gly-|-Phe- bond to release an N-terminal, basic peptide of 5-8 residues from type IV prepilin, and then N-methylates the new N-terminal amino group, the methyl donor being S-adenosyl-L-methionine.</text>
        <dbReference type="EC" id="3.4.23.43"/>
    </reaction>
</comment>
<dbReference type="Gene3D" id="1.20.120.1220">
    <property type="match status" value="1"/>
</dbReference>
<keyword evidence="14" id="KW-1185">Reference proteome</keyword>
<keyword evidence="6 10" id="KW-1133">Transmembrane helix</keyword>
<dbReference type="EMBL" id="CP016908">
    <property type="protein sequence ID" value="APR99324.1"/>
    <property type="molecule type" value="Genomic_DNA"/>
</dbReference>
<reference evidence="13 14" key="1">
    <citation type="submission" date="2016-08" db="EMBL/GenBank/DDBJ databases">
        <title>Identification and validation of antigenic proteins from Pajaroellobacter abortibovis using de-novo genome sequence assembly and reverse vaccinology.</title>
        <authorList>
            <person name="Welly B.T."/>
            <person name="Miller M.R."/>
            <person name="Stott J.L."/>
            <person name="Blanchard M.T."/>
            <person name="Islas-Trejo A.D."/>
            <person name="O'Rourke S.M."/>
            <person name="Young A.E."/>
            <person name="Medrano J.F."/>
            <person name="Van Eenennaam A.L."/>
        </authorList>
    </citation>
    <scope>NUCLEOTIDE SEQUENCE [LARGE SCALE GENOMIC DNA]</scope>
    <source>
        <strain evidence="13 14">BTF92-0548A/99-0131</strain>
    </source>
</reference>
<evidence type="ECO:0000256" key="1">
    <source>
        <dbReference type="ARBA" id="ARBA00004429"/>
    </source>
</evidence>
<organism evidence="13 14">
    <name type="scientific">Pajaroellobacter abortibovis</name>
    <dbReference type="NCBI Taxonomy" id="1882918"/>
    <lineage>
        <taxon>Bacteria</taxon>
        <taxon>Pseudomonadati</taxon>
        <taxon>Myxococcota</taxon>
        <taxon>Polyangia</taxon>
        <taxon>Polyangiales</taxon>
        <taxon>Polyangiaceae</taxon>
    </lineage>
</organism>
<evidence type="ECO:0000256" key="8">
    <source>
        <dbReference type="RuleBase" id="RU003793"/>
    </source>
</evidence>
<keyword evidence="7 10" id="KW-0472">Membrane</keyword>
<comment type="subcellular location">
    <subcellularLocation>
        <location evidence="1">Cell inner membrane</location>
        <topology evidence="1">Multi-pass membrane protein</topology>
    </subcellularLocation>
    <subcellularLocation>
        <location evidence="9">Cell membrane</location>
        <topology evidence="9">Multi-pass membrane protein</topology>
    </subcellularLocation>
</comment>
<dbReference type="EC" id="3.4.23.43" evidence="9"/>
<evidence type="ECO:0000256" key="2">
    <source>
        <dbReference type="ARBA" id="ARBA00005801"/>
    </source>
</evidence>
<evidence type="ECO:0000256" key="4">
    <source>
        <dbReference type="ARBA" id="ARBA00022519"/>
    </source>
</evidence>
<feature type="domain" description="Prepilin peptidase A24 N-terminal" evidence="12">
    <location>
        <begin position="11"/>
        <end position="91"/>
    </location>
</feature>
<protein>
    <recommendedName>
        <fullName evidence="9">Prepilin leader peptidase/N-methyltransferase</fullName>
        <ecNumber evidence="9">2.1.1.-</ecNumber>
        <ecNumber evidence="9">3.4.23.43</ecNumber>
    </recommendedName>
</protein>
<feature type="transmembrane region" description="Helical" evidence="10">
    <location>
        <begin position="103"/>
        <end position="126"/>
    </location>
</feature>
<keyword evidence="3" id="KW-1003">Cell membrane</keyword>
<name>A0A1L6MUX9_9BACT</name>
<proteinExistence type="inferred from homology"/>
<dbReference type="GO" id="GO:0006465">
    <property type="term" value="P:signal peptide processing"/>
    <property type="evidence" value="ECO:0007669"/>
    <property type="project" value="TreeGrafter"/>
</dbReference>
<keyword evidence="9" id="KW-0489">Methyltransferase</keyword>
<evidence type="ECO:0000256" key="10">
    <source>
        <dbReference type="SAM" id="Phobius"/>
    </source>
</evidence>
<dbReference type="InterPro" id="IPR000045">
    <property type="entry name" value="Prepilin_IV_endopep_pep"/>
</dbReference>
<dbReference type="RefSeq" id="WP_075275957.1">
    <property type="nucleotide sequence ID" value="NZ_CP016908.1"/>
</dbReference>
<feature type="domain" description="Prepilin type IV endopeptidase peptidase" evidence="11">
    <location>
        <begin position="116"/>
        <end position="222"/>
    </location>
</feature>